<evidence type="ECO:0000313" key="3">
    <source>
        <dbReference type="EMBL" id="RFN41453.1"/>
    </source>
</evidence>
<reference evidence="3 4" key="1">
    <citation type="journal article" date="2018" name="PLoS Pathog.">
        <title>Evolution of structural diversity of trichothecenes, a family of toxins produced by plant pathogenic and entomopathogenic fungi.</title>
        <authorList>
            <person name="Proctor R.H."/>
            <person name="McCormick S.P."/>
            <person name="Kim H.S."/>
            <person name="Cardoza R.E."/>
            <person name="Stanley A.M."/>
            <person name="Lindo L."/>
            <person name="Kelly A."/>
            <person name="Brown D.W."/>
            <person name="Lee T."/>
            <person name="Vaughan M.M."/>
            <person name="Alexander N.J."/>
            <person name="Busman M."/>
            <person name="Gutierrez S."/>
        </authorList>
    </citation>
    <scope>NUCLEOTIDE SEQUENCE [LARGE SCALE GENOMIC DNA]</scope>
    <source>
        <strain evidence="3 4">NRRL 13405</strain>
    </source>
</reference>
<name>A0A395M641_9HYPO</name>
<sequence length="304" mass="32977">MRFTSLCAVLGATLLPVASAAPCKPSKPTSVAPTTSATTTAEAETLSTDTAYETLSTDFHSTVTSDATSYLETTLTETATTDLTSALETTVTESATWSETTTFVSDYTTEYTATTDATSVEGVTTTVTEAPEVTNLIKNGDFEDHPNVDWGVRTSELVKDETKAASGERYVRFEVINQSAVGGNHVNQTISDAELTKRYRLSFSGAVFGLFNTGSTDCYIEAYQNGDEIQKWKLADFTTDVYKTYSVDFTPKHEDFELALRLRCTTNAQVTVTFGIDDVSMVEIGDVIVTTPPAKRGEISENNY</sequence>
<protein>
    <recommendedName>
        <fullName evidence="5">CBM-cenC domain-containing protein</fullName>
    </recommendedName>
</protein>
<organism evidence="3 4">
    <name type="scientific">Fusarium flagelliforme</name>
    <dbReference type="NCBI Taxonomy" id="2675880"/>
    <lineage>
        <taxon>Eukaryota</taxon>
        <taxon>Fungi</taxon>
        <taxon>Dikarya</taxon>
        <taxon>Ascomycota</taxon>
        <taxon>Pezizomycotina</taxon>
        <taxon>Sordariomycetes</taxon>
        <taxon>Hypocreomycetidae</taxon>
        <taxon>Hypocreales</taxon>
        <taxon>Nectriaceae</taxon>
        <taxon>Fusarium</taxon>
        <taxon>Fusarium incarnatum-equiseti species complex</taxon>
    </lineage>
</organism>
<evidence type="ECO:0000256" key="2">
    <source>
        <dbReference type="SAM" id="SignalP"/>
    </source>
</evidence>
<dbReference type="STRING" id="2594813.A0A395M641"/>
<feature type="region of interest" description="Disordered" evidence="1">
    <location>
        <begin position="22"/>
        <end position="45"/>
    </location>
</feature>
<feature type="signal peptide" evidence="2">
    <location>
        <begin position="1"/>
        <end position="20"/>
    </location>
</feature>
<dbReference type="EMBL" id="PXXK01000855">
    <property type="protein sequence ID" value="RFN41453.1"/>
    <property type="molecule type" value="Genomic_DNA"/>
</dbReference>
<comment type="caution">
    <text evidence="3">The sequence shown here is derived from an EMBL/GenBank/DDBJ whole genome shotgun (WGS) entry which is preliminary data.</text>
</comment>
<evidence type="ECO:0000256" key="1">
    <source>
        <dbReference type="SAM" id="MobiDB-lite"/>
    </source>
</evidence>
<feature type="compositionally biased region" description="Low complexity" evidence="1">
    <location>
        <begin position="29"/>
        <end position="45"/>
    </location>
</feature>
<keyword evidence="4" id="KW-1185">Reference proteome</keyword>
<dbReference type="Proteomes" id="UP000265631">
    <property type="component" value="Unassembled WGS sequence"/>
</dbReference>
<proteinExistence type="predicted"/>
<feature type="chain" id="PRO_5017203024" description="CBM-cenC domain-containing protein" evidence="2">
    <location>
        <begin position="21"/>
        <end position="304"/>
    </location>
</feature>
<gene>
    <name evidence="3" type="ORF">FIE12Z_12959</name>
</gene>
<dbReference type="InterPro" id="IPR008979">
    <property type="entry name" value="Galactose-bd-like_sf"/>
</dbReference>
<evidence type="ECO:0008006" key="5">
    <source>
        <dbReference type="Google" id="ProtNLM"/>
    </source>
</evidence>
<dbReference type="Gene3D" id="2.60.120.260">
    <property type="entry name" value="Galactose-binding domain-like"/>
    <property type="match status" value="1"/>
</dbReference>
<keyword evidence="2" id="KW-0732">Signal</keyword>
<accession>A0A395M641</accession>
<dbReference type="SUPFAM" id="SSF49785">
    <property type="entry name" value="Galactose-binding domain-like"/>
    <property type="match status" value="1"/>
</dbReference>
<evidence type="ECO:0000313" key="4">
    <source>
        <dbReference type="Proteomes" id="UP000265631"/>
    </source>
</evidence>
<dbReference type="AlphaFoldDB" id="A0A395M641"/>